<dbReference type="Pfam" id="PF00184">
    <property type="entry name" value="Hormone_5"/>
    <property type="match status" value="1"/>
</dbReference>
<gene>
    <name evidence="5" type="ORF">R5R35_012600</name>
</gene>
<dbReference type="GO" id="GO:0030141">
    <property type="term" value="C:secretory granule"/>
    <property type="evidence" value="ECO:0007669"/>
    <property type="project" value="TreeGrafter"/>
</dbReference>
<dbReference type="InterPro" id="IPR036387">
    <property type="entry name" value="Neurhyp_horm_dom_sf"/>
</dbReference>
<dbReference type="PANTHER" id="PTHR11681">
    <property type="entry name" value="NEUROPHYSIN"/>
    <property type="match status" value="1"/>
</dbReference>
<feature type="disulfide bond" evidence="3">
    <location>
        <begin position="59"/>
        <end position="82"/>
    </location>
</feature>
<dbReference type="PROSITE" id="PS51257">
    <property type="entry name" value="PROKAR_LIPOPROTEIN"/>
    <property type="match status" value="1"/>
</dbReference>
<evidence type="ECO:0000313" key="6">
    <source>
        <dbReference type="Proteomes" id="UP001378592"/>
    </source>
</evidence>
<evidence type="ECO:0000256" key="1">
    <source>
        <dbReference type="ARBA" id="ARBA00007369"/>
    </source>
</evidence>
<name>A0AAN9V9H4_9ORTH</name>
<feature type="disulfide bond" evidence="3">
    <location>
        <begin position="108"/>
        <end position="126"/>
    </location>
</feature>
<dbReference type="EMBL" id="JAZDUA010000346">
    <property type="protein sequence ID" value="KAK7794104.1"/>
    <property type="molecule type" value="Genomic_DNA"/>
</dbReference>
<feature type="disulfide bond" evidence="3">
    <location>
        <begin position="115"/>
        <end position="120"/>
    </location>
</feature>
<dbReference type="InterPro" id="IPR000981">
    <property type="entry name" value="Neurhyp_horm"/>
</dbReference>
<evidence type="ECO:0000256" key="4">
    <source>
        <dbReference type="SAM" id="Phobius"/>
    </source>
</evidence>
<evidence type="ECO:0000313" key="5">
    <source>
        <dbReference type="EMBL" id="KAK7794104.1"/>
    </source>
</evidence>
<evidence type="ECO:0000256" key="2">
    <source>
        <dbReference type="ARBA" id="ARBA00023157"/>
    </source>
</evidence>
<comment type="caution">
    <text evidence="5">The sequence shown here is derived from an EMBL/GenBank/DDBJ whole genome shotgun (WGS) entry which is preliminary data.</text>
</comment>
<feature type="transmembrane region" description="Helical" evidence="4">
    <location>
        <begin position="6"/>
        <end position="27"/>
    </location>
</feature>
<keyword evidence="4" id="KW-0472">Membrane</keyword>
<keyword evidence="6" id="KW-1185">Reference proteome</keyword>
<reference evidence="5 6" key="1">
    <citation type="submission" date="2024-03" db="EMBL/GenBank/DDBJ databases">
        <title>The genome assembly and annotation of the cricket Gryllus longicercus Weissman &amp; Gray.</title>
        <authorList>
            <person name="Szrajer S."/>
            <person name="Gray D."/>
            <person name="Ylla G."/>
        </authorList>
    </citation>
    <scope>NUCLEOTIDE SEQUENCE [LARGE SCALE GENOMIC DNA]</scope>
    <source>
        <strain evidence="5">DAG 2021-001</strain>
        <tissue evidence="5">Whole body minus gut</tissue>
    </source>
</reference>
<dbReference type="AlphaFoldDB" id="A0AAN9V9H4"/>
<dbReference type="PIRSF" id="PIRSF001815">
    <property type="entry name" value="Nonapeptide_hormone_precursor"/>
    <property type="match status" value="1"/>
</dbReference>
<dbReference type="Proteomes" id="UP001378592">
    <property type="component" value="Unassembled WGS sequence"/>
</dbReference>
<keyword evidence="4" id="KW-1133">Transmembrane helix</keyword>
<sequence>MAQFKLHSNIIVLMMILTFSCACMIINCPRGGKRSAMENNEILPIRNCARCGPNNTGHCYGPSICCAEELGCLLGGPEARPCAEEALSPDPCVEPALGPRCFGGQGFCATSALCCTQVSCHTDPSCQFAVASHKSVGPSEITMPPHRSYVYSLLNALAKNQDHINSQNNAE</sequence>
<keyword evidence="2 3" id="KW-1015">Disulfide bond</keyword>
<keyword evidence="4" id="KW-0812">Transmembrane</keyword>
<dbReference type="SMART" id="SM00003">
    <property type="entry name" value="NH"/>
    <property type="match status" value="1"/>
</dbReference>
<dbReference type="PANTHER" id="PTHR11681:SF5">
    <property type="entry name" value="ISOTOCIN"/>
    <property type="match status" value="1"/>
</dbReference>
<feature type="disulfide bond" evidence="3">
    <location>
        <begin position="51"/>
        <end position="65"/>
    </location>
</feature>
<dbReference type="SUPFAM" id="SSF49606">
    <property type="entry name" value="Neurophysin II"/>
    <property type="match status" value="1"/>
</dbReference>
<protein>
    <submittedName>
        <fullName evidence="5">Uncharacterized protein</fullName>
    </submittedName>
</protein>
<dbReference type="GO" id="GO:0005185">
    <property type="term" value="F:neurohypophyseal hormone activity"/>
    <property type="evidence" value="ECO:0007669"/>
    <property type="project" value="InterPro"/>
</dbReference>
<dbReference type="GO" id="GO:0005615">
    <property type="term" value="C:extracellular space"/>
    <property type="evidence" value="ECO:0007669"/>
    <property type="project" value="TreeGrafter"/>
</dbReference>
<feature type="disulfide bond" evidence="3">
    <location>
        <begin position="66"/>
        <end position="72"/>
    </location>
</feature>
<dbReference type="PRINTS" id="PR00831">
    <property type="entry name" value="NEUROPHYSIN"/>
</dbReference>
<feature type="disulfide bond" evidence="3">
    <location>
        <begin position="101"/>
        <end position="114"/>
    </location>
</feature>
<comment type="similarity">
    <text evidence="1">Belongs to the vasopressin/oxytocin family.</text>
</comment>
<proteinExistence type="inferred from homology"/>
<accession>A0AAN9V9H4</accession>
<feature type="disulfide bond" evidence="3">
    <location>
        <begin position="23"/>
        <end position="28"/>
    </location>
</feature>
<feature type="disulfide bond" evidence="3">
    <location>
        <begin position="48"/>
        <end position="92"/>
    </location>
</feature>
<evidence type="ECO:0000256" key="3">
    <source>
        <dbReference type="PIRSR" id="PIRSR001815-50"/>
    </source>
</evidence>
<dbReference type="Gene3D" id="2.60.9.10">
    <property type="entry name" value="Neurohypophysial hormone domain"/>
    <property type="match status" value="1"/>
</dbReference>
<organism evidence="5 6">
    <name type="scientific">Gryllus longicercus</name>
    <dbReference type="NCBI Taxonomy" id="2509291"/>
    <lineage>
        <taxon>Eukaryota</taxon>
        <taxon>Metazoa</taxon>
        <taxon>Ecdysozoa</taxon>
        <taxon>Arthropoda</taxon>
        <taxon>Hexapoda</taxon>
        <taxon>Insecta</taxon>
        <taxon>Pterygota</taxon>
        <taxon>Neoptera</taxon>
        <taxon>Polyneoptera</taxon>
        <taxon>Orthoptera</taxon>
        <taxon>Ensifera</taxon>
        <taxon>Gryllidea</taxon>
        <taxon>Grylloidea</taxon>
        <taxon>Gryllidae</taxon>
        <taxon>Gryllinae</taxon>
        <taxon>Gryllus</taxon>
    </lineage>
</organism>